<sequence>MRERAIAVPIDRPWLHLWPSILFILAGTAVVQGGEGFRKGA</sequence>
<evidence type="ECO:0000313" key="2">
    <source>
        <dbReference type="Proteomes" id="UP000265520"/>
    </source>
</evidence>
<reference evidence="1 2" key="1">
    <citation type="journal article" date="2018" name="Front. Plant Sci.">
        <title>Red Clover (Trifolium pratense) and Zigzag Clover (T. medium) - A Picture of Genomic Similarities and Differences.</title>
        <authorList>
            <person name="Dluhosova J."/>
            <person name="Istvanek J."/>
            <person name="Nedelnik J."/>
            <person name="Repkova J."/>
        </authorList>
    </citation>
    <scope>NUCLEOTIDE SEQUENCE [LARGE SCALE GENOMIC DNA]</scope>
    <source>
        <strain evidence="2">cv. 10/8</strain>
        <tissue evidence="1">Leaf</tissue>
    </source>
</reference>
<accession>A0A392SMW4</accession>
<feature type="non-terminal residue" evidence="1">
    <location>
        <position position="41"/>
    </location>
</feature>
<proteinExistence type="predicted"/>
<comment type="caution">
    <text evidence="1">The sequence shown here is derived from an EMBL/GenBank/DDBJ whole genome shotgun (WGS) entry which is preliminary data.</text>
</comment>
<organism evidence="1 2">
    <name type="scientific">Trifolium medium</name>
    <dbReference type="NCBI Taxonomy" id="97028"/>
    <lineage>
        <taxon>Eukaryota</taxon>
        <taxon>Viridiplantae</taxon>
        <taxon>Streptophyta</taxon>
        <taxon>Embryophyta</taxon>
        <taxon>Tracheophyta</taxon>
        <taxon>Spermatophyta</taxon>
        <taxon>Magnoliopsida</taxon>
        <taxon>eudicotyledons</taxon>
        <taxon>Gunneridae</taxon>
        <taxon>Pentapetalae</taxon>
        <taxon>rosids</taxon>
        <taxon>fabids</taxon>
        <taxon>Fabales</taxon>
        <taxon>Fabaceae</taxon>
        <taxon>Papilionoideae</taxon>
        <taxon>50 kb inversion clade</taxon>
        <taxon>NPAAA clade</taxon>
        <taxon>Hologalegina</taxon>
        <taxon>IRL clade</taxon>
        <taxon>Trifolieae</taxon>
        <taxon>Trifolium</taxon>
    </lineage>
</organism>
<protein>
    <submittedName>
        <fullName evidence="1">Uncharacterized protein</fullName>
    </submittedName>
</protein>
<keyword evidence="2" id="KW-1185">Reference proteome</keyword>
<dbReference type="Proteomes" id="UP000265520">
    <property type="component" value="Unassembled WGS sequence"/>
</dbReference>
<dbReference type="EMBL" id="LXQA010413450">
    <property type="protein sequence ID" value="MCI50238.1"/>
    <property type="molecule type" value="Genomic_DNA"/>
</dbReference>
<dbReference type="AlphaFoldDB" id="A0A392SMW4"/>
<name>A0A392SMW4_9FABA</name>
<evidence type="ECO:0000313" key="1">
    <source>
        <dbReference type="EMBL" id="MCI50238.1"/>
    </source>
</evidence>